<keyword evidence="1" id="KW-0472">Membrane</keyword>
<sequence length="614" mass="72934">MGAIREDGQRIIVRCANRVNSVKYIRILNRYIDELHDTRYIFQHDGAPCHRSRMTNNFIKNRYLNTLDSWPPQSPDLNIIKHVWSMFQINVSKIKPRNLEQLWTVTRKKFYKIPDEYIKNLFKSLPRRINSVIGSNGEWGVADFGHLKTAEMEWKFLIYILFMMNLKKVYSYNVTFIGWIENNTSFNKKKTKSITCQLRSNKLFIPTIKIYHLSKNVKRLFSIGDDLKQPYNNEQISISSNLYYNIDYIYNLTINYQPIEILYEGQMVCVLLRNEGKLEKMLNITVQANDLVFKMQITKNVLILSSKTQKNVDFYNTKYEKKYMSNKLMTIQEKSINYGYIRANTKFSAYCVYNYSTKYSKPVLSFTANTDNKTNHLYFARWKNNSTRLSGDNYEYFGNGSIILTSPSKYYQNNYTIYLNCNMDSRPQHYKTIALELSLIFKPIITCEYKYVILFVNEDIDIICTVSSNPAFTYNAWFYNKKKKYIPFTELEHVAISNHKIDQIKTILTISIRKIPKDLYGSIILHLSNKLNSTEYAIQVGTLTKEMKREWVYNNKTNTYYEKGYDHNATYVDPIIDEYRIRAYHQELYLKQNFKFSVVFNFNLLIFLYILLIK</sequence>
<dbReference type="Pfam" id="PF13358">
    <property type="entry name" value="DDE_3"/>
    <property type="match status" value="1"/>
</dbReference>
<keyword evidence="1" id="KW-1133">Transmembrane helix</keyword>
<evidence type="ECO:0000313" key="3">
    <source>
        <dbReference type="EMBL" id="OAF67005.1"/>
    </source>
</evidence>
<accession>A0A177AYC9</accession>
<organism evidence="3 4">
    <name type="scientific">Intoshia linei</name>
    <dbReference type="NCBI Taxonomy" id="1819745"/>
    <lineage>
        <taxon>Eukaryota</taxon>
        <taxon>Metazoa</taxon>
        <taxon>Spiralia</taxon>
        <taxon>Lophotrochozoa</taxon>
        <taxon>Mesozoa</taxon>
        <taxon>Orthonectida</taxon>
        <taxon>Rhopaluridae</taxon>
        <taxon>Intoshia</taxon>
    </lineage>
</organism>
<keyword evidence="1" id="KW-0812">Transmembrane</keyword>
<name>A0A177AYC9_9BILA</name>
<dbReference type="AlphaFoldDB" id="A0A177AYC9"/>
<dbReference type="EMBL" id="LWCA01000770">
    <property type="protein sequence ID" value="OAF67005.1"/>
    <property type="molecule type" value="Genomic_DNA"/>
</dbReference>
<comment type="caution">
    <text evidence="3">The sequence shown here is derived from an EMBL/GenBank/DDBJ whole genome shotgun (WGS) entry which is preliminary data.</text>
</comment>
<dbReference type="Proteomes" id="UP000078046">
    <property type="component" value="Unassembled WGS sequence"/>
</dbReference>
<dbReference type="Gene3D" id="3.30.420.10">
    <property type="entry name" value="Ribonuclease H-like superfamily/Ribonuclease H"/>
    <property type="match status" value="1"/>
</dbReference>
<feature type="transmembrane region" description="Helical" evidence="1">
    <location>
        <begin position="594"/>
        <end position="613"/>
    </location>
</feature>
<gene>
    <name evidence="3" type="ORF">A3Q56_05263</name>
</gene>
<keyword evidence="4" id="KW-1185">Reference proteome</keyword>
<dbReference type="GO" id="GO:0003676">
    <property type="term" value="F:nucleic acid binding"/>
    <property type="evidence" value="ECO:0007669"/>
    <property type="project" value="InterPro"/>
</dbReference>
<evidence type="ECO:0000313" key="4">
    <source>
        <dbReference type="Proteomes" id="UP000078046"/>
    </source>
</evidence>
<proteinExistence type="predicted"/>
<reference evidence="3 4" key="1">
    <citation type="submission" date="2016-04" db="EMBL/GenBank/DDBJ databases">
        <title>The genome of Intoshia linei affirms orthonectids as highly simplified spiralians.</title>
        <authorList>
            <person name="Mikhailov K.V."/>
            <person name="Slusarev G.S."/>
            <person name="Nikitin M.A."/>
            <person name="Logacheva M.D."/>
            <person name="Penin A."/>
            <person name="Aleoshin V."/>
            <person name="Panchin Y.V."/>
        </authorList>
    </citation>
    <scope>NUCLEOTIDE SEQUENCE [LARGE SCALE GENOMIC DNA]</scope>
    <source>
        <strain evidence="3">Intl2013</strain>
        <tissue evidence="3">Whole animal</tissue>
    </source>
</reference>
<dbReference type="InterPro" id="IPR038717">
    <property type="entry name" value="Tc1-like_DDE_dom"/>
</dbReference>
<dbReference type="InterPro" id="IPR036397">
    <property type="entry name" value="RNaseH_sf"/>
</dbReference>
<evidence type="ECO:0000259" key="2">
    <source>
        <dbReference type="Pfam" id="PF13358"/>
    </source>
</evidence>
<dbReference type="OrthoDB" id="6085162at2759"/>
<evidence type="ECO:0000256" key="1">
    <source>
        <dbReference type="SAM" id="Phobius"/>
    </source>
</evidence>
<feature type="domain" description="Tc1-like transposase DDE" evidence="2">
    <location>
        <begin position="1"/>
        <end position="102"/>
    </location>
</feature>
<protein>
    <recommendedName>
        <fullName evidence="2">Tc1-like transposase DDE domain-containing protein</fullName>
    </recommendedName>
</protein>